<dbReference type="InterPro" id="IPR029063">
    <property type="entry name" value="SAM-dependent_MTases_sf"/>
</dbReference>
<keyword evidence="2 5" id="KW-0808">Transferase</keyword>
<name>A0A848DA72_9EURY</name>
<dbReference type="PANTHER" id="PTHR43464">
    <property type="entry name" value="METHYLTRANSFERASE"/>
    <property type="match status" value="1"/>
</dbReference>
<evidence type="ECO:0000256" key="3">
    <source>
        <dbReference type="ARBA" id="ARBA00022691"/>
    </source>
</evidence>
<evidence type="ECO:0000256" key="1">
    <source>
        <dbReference type="ARBA" id="ARBA00022603"/>
    </source>
</evidence>
<comment type="caution">
    <text evidence="5">The sequence shown here is derived from an EMBL/GenBank/DDBJ whole genome shotgun (WGS) entry which is preliminary data.</text>
</comment>
<dbReference type="EMBL" id="WNEG01000024">
    <property type="protein sequence ID" value="NMG82785.1"/>
    <property type="molecule type" value="Genomic_DNA"/>
</dbReference>
<dbReference type="Proteomes" id="UP000606580">
    <property type="component" value="Unassembled WGS sequence"/>
</dbReference>
<protein>
    <submittedName>
        <fullName evidence="5">Methyltransferase domain-containing protein</fullName>
    </submittedName>
</protein>
<dbReference type="GO" id="GO:0032259">
    <property type="term" value="P:methylation"/>
    <property type="evidence" value="ECO:0007669"/>
    <property type="project" value="UniProtKB-KW"/>
</dbReference>
<organism evidence="5 6">
    <name type="scientific">Candidatus Ethanoperedens thermophilum</name>
    <dbReference type="NCBI Taxonomy" id="2766897"/>
    <lineage>
        <taxon>Archaea</taxon>
        <taxon>Methanobacteriati</taxon>
        <taxon>Methanobacteriota</taxon>
        <taxon>Stenosarchaea group</taxon>
        <taxon>Methanomicrobia</taxon>
        <taxon>Methanosarcinales</taxon>
        <taxon>Methanosarcinales incertae sedis</taxon>
        <taxon>GOM Arc I cluster</taxon>
        <taxon>Candidatus Ethanoperedens</taxon>
    </lineage>
</organism>
<dbReference type="SUPFAM" id="SSF53335">
    <property type="entry name" value="S-adenosyl-L-methionine-dependent methyltransferases"/>
    <property type="match status" value="1"/>
</dbReference>
<evidence type="ECO:0000313" key="6">
    <source>
        <dbReference type="Proteomes" id="UP000606580"/>
    </source>
</evidence>
<proteinExistence type="predicted"/>
<keyword evidence="1 5" id="KW-0489">Methyltransferase</keyword>
<accession>A0A848DA72</accession>
<dbReference type="InterPro" id="IPR041698">
    <property type="entry name" value="Methyltransf_25"/>
</dbReference>
<gene>
    <name evidence="5" type="ORF">GIS02_01095</name>
</gene>
<reference evidence="5" key="1">
    <citation type="journal article" date="2020" name="MBio">
        <title>'Candidatus Ethanoperedens,' a Thermophilic Genus of Archaea Mediating the Anaerobic Oxidation of Ethane.</title>
        <authorList>
            <person name="Hahn C.J."/>
            <person name="Laso-Perez R."/>
            <person name="Vulcano F."/>
            <person name="Vaziourakis K.M."/>
            <person name="Stokke R."/>
            <person name="Steen I.H."/>
            <person name="Teske A."/>
            <person name="Boetius A."/>
            <person name="Liebeke M."/>
            <person name="Amann R."/>
            <person name="Knittel K."/>
            <person name="Wegener G."/>
        </authorList>
    </citation>
    <scope>NUCLEOTIDE SEQUENCE</scope>
    <source>
        <strain evidence="5">GoM-Arc1-LC-WB58</strain>
    </source>
</reference>
<evidence type="ECO:0000256" key="2">
    <source>
        <dbReference type="ARBA" id="ARBA00022679"/>
    </source>
</evidence>
<evidence type="ECO:0000313" key="5">
    <source>
        <dbReference type="EMBL" id="NMG82785.1"/>
    </source>
</evidence>
<dbReference type="Gene3D" id="3.40.50.150">
    <property type="entry name" value="Vaccinia Virus protein VP39"/>
    <property type="match status" value="1"/>
</dbReference>
<evidence type="ECO:0000259" key="4">
    <source>
        <dbReference type="Pfam" id="PF13649"/>
    </source>
</evidence>
<keyword evidence="3" id="KW-0949">S-adenosyl-L-methionine</keyword>
<feature type="domain" description="Methyltransferase" evidence="4">
    <location>
        <begin position="54"/>
        <end position="135"/>
    </location>
</feature>
<dbReference type="CDD" id="cd02440">
    <property type="entry name" value="AdoMet_MTases"/>
    <property type="match status" value="1"/>
</dbReference>
<dbReference type="AlphaFoldDB" id="A0A848DA72"/>
<sequence length="219" mass="24532">MKKDPLHAILEEVRDSWGIRSPDDEHWQAKRRKTAGEYEWVLGNLALKQSDKLLDIGCGTGLFLEYINEMVNTSVGIDISETMLKRANRNLAYKHNVSLLQSAAPLLPFCKPIFNKIVIVHAAFGVFIPNPHLWNIYNEGMMDLSVDVIKNAFSLLLPYGVLVLTLAPGSKDVGDNVKQKLIPDVVKKAGIRTEDAAVTTTIRKLESTYFALVRIEKKS</sequence>
<dbReference type="Pfam" id="PF13649">
    <property type="entry name" value="Methyltransf_25"/>
    <property type="match status" value="1"/>
</dbReference>
<dbReference type="GO" id="GO:0008168">
    <property type="term" value="F:methyltransferase activity"/>
    <property type="evidence" value="ECO:0007669"/>
    <property type="project" value="UniProtKB-KW"/>
</dbReference>
<dbReference type="PANTHER" id="PTHR43464:SF19">
    <property type="entry name" value="UBIQUINONE BIOSYNTHESIS O-METHYLTRANSFERASE, MITOCHONDRIAL"/>
    <property type="match status" value="1"/>
</dbReference>